<dbReference type="SUPFAM" id="SSF54593">
    <property type="entry name" value="Glyoxalase/Bleomycin resistance protein/Dihydroxybiphenyl dioxygenase"/>
    <property type="match status" value="1"/>
</dbReference>
<comment type="caution">
    <text evidence="2">The sequence shown here is derived from an EMBL/GenBank/DDBJ whole genome shotgun (WGS) entry which is preliminary data.</text>
</comment>
<dbReference type="PANTHER" id="PTHR35908:SF1">
    <property type="entry name" value="CONSERVED PROTEIN"/>
    <property type="match status" value="1"/>
</dbReference>
<organism evidence="2 3">
    <name type="scientific">Tenggerimyces flavus</name>
    <dbReference type="NCBI Taxonomy" id="1708749"/>
    <lineage>
        <taxon>Bacteria</taxon>
        <taxon>Bacillati</taxon>
        <taxon>Actinomycetota</taxon>
        <taxon>Actinomycetes</taxon>
        <taxon>Propionibacteriales</taxon>
        <taxon>Nocardioidaceae</taxon>
        <taxon>Tenggerimyces</taxon>
    </lineage>
</organism>
<dbReference type="RefSeq" id="WP_205119306.1">
    <property type="nucleotide sequence ID" value="NZ_JAFBCM010000001.1"/>
</dbReference>
<gene>
    <name evidence="2" type="ORF">ACFOUW_29335</name>
</gene>
<dbReference type="PANTHER" id="PTHR35908">
    <property type="entry name" value="HYPOTHETICAL FUSION PROTEIN"/>
    <property type="match status" value="1"/>
</dbReference>
<evidence type="ECO:0000313" key="2">
    <source>
        <dbReference type="EMBL" id="MFC3764973.1"/>
    </source>
</evidence>
<dbReference type="InterPro" id="IPR029068">
    <property type="entry name" value="Glyas_Bleomycin-R_OHBP_Dase"/>
</dbReference>
<evidence type="ECO:0000313" key="3">
    <source>
        <dbReference type="Proteomes" id="UP001595699"/>
    </source>
</evidence>
<name>A0ABV7YJ72_9ACTN</name>
<keyword evidence="3" id="KW-1185">Reference proteome</keyword>
<feature type="domain" description="Glyoxalase-like" evidence="1">
    <location>
        <begin position="8"/>
        <end position="112"/>
    </location>
</feature>
<sequence>MGIRVSNVTFDCDNPGLVAEFWAAVLDGTVETRVPNAFLGMKTAASGDFFFIRVPEQKGAKNRLHLDLDTGGAREAEVARLLELGATVVTEKDEWGHRWTVLQDPEGNEFCVA</sequence>
<evidence type="ECO:0000259" key="1">
    <source>
        <dbReference type="Pfam" id="PF18029"/>
    </source>
</evidence>
<dbReference type="Pfam" id="PF18029">
    <property type="entry name" value="Glyoxalase_6"/>
    <property type="match status" value="1"/>
</dbReference>
<protein>
    <submittedName>
        <fullName evidence="2">VOC family protein</fullName>
    </submittedName>
</protein>
<dbReference type="InterPro" id="IPR041581">
    <property type="entry name" value="Glyoxalase_6"/>
</dbReference>
<dbReference type="Proteomes" id="UP001595699">
    <property type="component" value="Unassembled WGS sequence"/>
</dbReference>
<accession>A0ABV7YJ72</accession>
<dbReference type="EMBL" id="JBHRZH010000036">
    <property type="protein sequence ID" value="MFC3764973.1"/>
    <property type="molecule type" value="Genomic_DNA"/>
</dbReference>
<reference evidence="3" key="1">
    <citation type="journal article" date="2019" name="Int. J. Syst. Evol. Microbiol.">
        <title>The Global Catalogue of Microorganisms (GCM) 10K type strain sequencing project: providing services to taxonomists for standard genome sequencing and annotation.</title>
        <authorList>
            <consortium name="The Broad Institute Genomics Platform"/>
            <consortium name="The Broad Institute Genome Sequencing Center for Infectious Disease"/>
            <person name="Wu L."/>
            <person name="Ma J."/>
        </authorList>
    </citation>
    <scope>NUCLEOTIDE SEQUENCE [LARGE SCALE GENOMIC DNA]</scope>
    <source>
        <strain evidence="3">CGMCC 4.7241</strain>
    </source>
</reference>
<proteinExistence type="predicted"/>
<dbReference type="Gene3D" id="3.10.180.10">
    <property type="entry name" value="2,3-Dihydroxybiphenyl 1,2-Dioxygenase, domain 1"/>
    <property type="match status" value="1"/>
</dbReference>